<dbReference type="EMBL" id="JACHFG010000005">
    <property type="protein sequence ID" value="MBB6043360.1"/>
    <property type="molecule type" value="Genomic_DNA"/>
</dbReference>
<dbReference type="SUPFAM" id="SSF74748">
    <property type="entry name" value="Variable surface antigen VlsE"/>
    <property type="match status" value="2"/>
</dbReference>
<proteinExistence type="predicted"/>
<evidence type="ECO:0000256" key="7">
    <source>
        <dbReference type="ARBA" id="ARBA00023288"/>
    </source>
</evidence>
<organism evidence="9 11">
    <name type="scientific">Borreliella yangtzensis</name>
    <dbReference type="NCBI Taxonomy" id="683292"/>
    <lineage>
        <taxon>Bacteria</taxon>
        <taxon>Pseudomonadati</taxon>
        <taxon>Spirochaetota</taxon>
        <taxon>Spirochaetia</taxon>
        <taxon>Spirochaetales</taxon>
        <taxon>Borreliaceae</taxon>
        <taxon>Borreliella</taxon>
    </lineage>
</organism>
<dbReference type="Pfam" id="PF00921">
    <property type="entry name" value="Lipoprotein_2"/>
    <property type="match status" value="1"/>
</dbReference>
<gene>
    <name evidence="9" type="ORF">HNP68_000979</name>
    <name evidence="10" type="ORF">HNP68_000982</name>
</gene>
<evidence type="ECO:0000256" key="6">
    <source>
        <dbReference type="ARBA" id="ARBA00023237"/>
    </source>
</evidence>
<comment type="subcellular location">
    <subcellularLocation>
        <location evidence="2 8">Cell outer membrane</location>
        <topology evidence="2 8">Lipid-anchor</topology>
    </subcellularLocation>
</comment>
<sequence length="254" mass="24995">MKKNDQIAAAMVLRGMAKDGQFALKNDHDAHQGTVKNAVESAKAAKAAAAAAADGGDKAIGDVVKVTAANKAATGGDEKSVNGIANGIKGIVDAAEKAGEKLTADAAAGEANENNTDAGKLFVKKADDGGGEGKDAGKAAAAVAAVSGEQILKAIVDAAKDGAKKAGVADVKDATNPIEAAIGGTEDDAAAAAFNNEGMKKDDQIAAAMVLRGMAKGGQFALKNNADDAHKGTVKNAVESATNKTVTALTDAAG</sequence>
<evidence type="ECO:0000313" key="9">
    <source>
        <dbReference type="EMBL" id="MBB6043357.1"/>
    </source>
</evidence>
<name>A0ABR6PAR3_9SPIR</name>
<evidence type="ECO:0000313" key="10">
    <source>
        <dbReference type="EMBL" id="MBB6043360.1"/>
    </source>
</evidence>
<evidence type="ECO:0000256" key="1">
    <source>
        <dbReference type="ARBA" id="ARBA00003932"/>
    </source>
</evidence>
<comment type="function">
    <text evidence="1 8">The Vlp and Vsp proteins are antigenically distinct proteins, only one vlp or vsp gene is transcriptionally active at any one time. Switching between these genes is a mechanism of host immune response evasion.</text>
</comment>
<keyword evidence="5 8" id="KW-0564">Palmitate</keyword>
<dbReference type="Proteomes" id="UP000555838">
    <property type="component" value="Unassembled WGS sequence"/>
</dbReference>
<protein>
    <recommendedName>
        <fullName evidence="8">Variable large protein</fullName>
    </recommendedName>
</protein>
<evidence type="ECO:0000256" key="2">
    <source>
        <dbReference type="ARBA" id="ARBA00004459"/>
    </source>
</evidence>
<evidence type="ECO:0000256" key="3">
    <source>
        <dbReference type="ARBA" id="ARBA00022729"/>
    </source>
</evidence>
<keyword evidence="6 8" id="KW-0998">Cell outer membrane</keyword>
<keyword evidence="4 8" id="KW-0472">Membrane</keyword>
<accession>A0ABR6PAR3</accession>
<dbReference type="RefSeq" id="WP_183221042.1">
    <property type="nucleotide sequence ID" value="NZ_JACHFG010000005.1"/>
</dbReference>
<keyword evidence="3" id="KW-0732">Signal</keyword>
<evidence type="ECO:0000256" key="4">
    <source>
        <dbReference type="ARBA" id="ARBA00023136"/>
    </source>
</evidence>
<dbReference type="InterPro" id="IPR000680">
    <property type="entry name" value="Borrelia_lipo"/>
</dbReference>
<evidence type="ECO:0000256" key="8">
    <source>
        <dbReference type="RuleBase" id="RU363105"/>
    </source>
</evidence>
<keyword evidence="11" id="KW-1185">Reference proteome</keyword>
<keyword evidence="7 8" id="KW-0449">Lipoprotein</keyword>
<reference evidence="9 11" key="1">
    <citation type="submission" date="2020-08" db="EMBL/GenBank/DDBJ databases">
        <title>Genomic Encyclopedia of Type Strains, Phase IV (KMG-IV): sequencing the most valuable type-strain genomes for metagenomic binning, comparative biology and taxonomic classification.</title>
        <authorList>
            <person name="Goeker M."/>
        </authorList>
    </citation>
    <scope>NUCLEOTIDE SEQUENCE [LARGE SCALE GENOMIC DNA]</scope>
    <source>
        <strain evidence="9 11">DSM 24625</strain>
    </source>
</reference>
<comment type="caution">
    <text evidence="9">The sequence shown here is derived from an EMBL/GenBank/DDBJ whole genome shotgun (WGS) entry which is preliminary data.</text>
</comment>
<evidence type="ECO:0000313" key="11">
    <source>
        <dbReference type="Proteomes" id="UP000555838"/>
    </source>
</evidence>
<evidence type="ECO:0000256" key="5">
    <source>
        <dbReference type="ARBA" id="ARBA00023139"/>
    </source>
</evidence>
<dbReference type="EMBL" id="JACHFG010000005">
    <property type="protein sequence ID" value="MBB6043357.1"/>
    <property type="molecule type" value="Genomic_DNA"/>
</dbReference>